<dbReference type="GO" id="GO:0043565">
    <property type="term" value="F:sequence-specific DNA binding"/>
    <property type="evidence" value="ECO:0007669"/>
    <property type="project" value="InterPro"/>
</dbReference>
<name>A0AAX0BRR6_9FIRM</name>
<gene>
    <name evidence="1" type="ORF">G4312_11905</name>
</gene>
<comment type="caution">
    <text evidence="1">The sequence shown here is derived from an EMBL/GenBank/DDBJ whole genome shotgun (WGS) entry which is preliminary data.</text>
</comment>
<dbReference type="EMBL" id="JAAIMP010000020">
    <property type="protein sequence ID" value="NSC77961.1"/>
    <property type="molecule type" value="Genomic_DNA"/>
</dbReference>
<dbReference type="SUPFAM" id="SSF48295">
    <property type="entry name" value="TrpR-like"/>
    <property type="match status" value="1"/>
</dbReference>
<sequence>MRYSYEFKRKAVELYRQGKWIEPPADITNLKNFHDMIVKWHHLEEVTSPDCLKHHSQNRKWTPEEKYELVAQVIAGATISSVAYAVGINTGLLAQMLYQIEIQYC</sequence>
<evidence type="ECO:0000313" key="1">
    <source>
        <dbReference type="EMBL" id="NSC77961.1"/>
    </source>
</evidence>
<organism evidence="1 2">
    <name type="scientific">Agathobacter rectalis</name>
    <dbReference type="NCBI Taxonomy" id="39491"/>
    <lineage>
        <taxon>Bacteria</taxon>
        <taxon>Bacillati</taxon>
        <taxon>Bacillota</taxon>
        <taxon>Clostridia</taxon>
        <taxon>Lachnospirales</taxon>
        <taxon>Lachnospiraceae</taxon>
        <taxon>Agathobacter</taxon>
    </lineage>
</organism>
<accession>A0AAX0BRR6</accession>
<dbReference type="Pfam" id="PF01527">
    <property type="entry name" value="HTH_Tnp_1"/>
    <property type="match status" value="1"/>
</dbReference>
<dbReference type="InterPro" id="IPR010921">
    <property type="entry name" value="Trp_repressor/repl_initiator"/>
</dbReference>
<dbReference type="Proteomes" id="UP001193756">
    <property type="component" value="Unassembled WGS sequence"/>
</dbReference>
<reference evidence="1" key="2">
    <citation type="submission" date="2020-02" db="EMBL/GenBank/DDBJ databases">
        <authorList>
            <person name="Littmann E."/>
            <person name="Sorbara M."/>
        </authorList>
    </citation>
    <scope>NUCLEOTIDE SEQUENCE</scope>
    <source>
        <strain evidence="1">MSK.16.45</strain>
    </source>
</reference>
<dbReference type="GO" id="GO:0006313">
    <property type="term" value="P:DNA transposition"/>
    <property type="evidence" value="ECO:0007669"/>
    <property type="project" value="InterPro"/>
</dbReference>
<dbReference type="AlphaFoldDB" id="A0AAX0BRR6"/>
<protein>
    <submittedName>
        <fullName evidence="1">Transposase</fullName>
    </submittedName>
</protein>
<evidence type="ECO:0000313" key="2">
    <source>
        <dbReference type="Proteomes" id="UP001193756"/>
    </source>
</evidence>
<dbReference type="GO" id="GO:0004803">
    <property type="term" value="F:transposase activity"/>
    <property type="evidence" value="ECO:0007669"/>
    <property type="project" value="InterPro"/>
</dbReference>
<dbReference type="RefSeq" id="WP_173844760.1">
    <property type="nucleotide sequence ID" value="NZ_JAAIMP010000020.1"/>
</dbReference>
<proteinExistence type="predicted"/>
<reference evidence="1" key="1">
    <citation type="journal article" date="2020" name="Cell Host Microbe">
        <title>Functional and Genomic Variation between Human-Derived Isolates of Lachnospiraceae Reveals Inter- and Intra-Species Diversity.</title>
        <authorList>
            <person name="Sorbara M.T."/>
            <person name="Littmann E.R."/>
            <person name="Fontana E."/>
            <person name="Moody T.U."/>
            <person name="Kohout C.E."/>
            <person name="Gjonbalaj M."/>
            <person name="Eaton V."/>
            <person name="Seok R."/>
            <person name="Leiner I.M."/>
            <person name="Pamer E.G."/>
        </authorList>
    </citation>
    <scope>NUCLEOTIDE SEQUENCE</scope>
    <source>
        <strain evidence="1">MSK.16.45</strain>
    </source>
</reference>
<dbReference type="InterPro" id="IPR002514">
    <property type="entry name" value="Transposase_8"/>
</dbReference>